<dbReference type="InterPro" id="IPR036318">
    <property type="entry name" value="FAD-bd_PCMH-like_sf"/>
</dbReference>
<evidence type="ECO:0000256" key="6">
    <source>
        <dbReference type="SAM" id="SignalP"/>
    </source>
</evidence>
<feature type="domain" description="FAD-binding PCMH-type" evidence="7">
    <location>
        <begin position="62"/>
        <end position="233"/>
    </location>
</feature>
<dbReference type="Proteomes" id="UP000800096">
    <property type="component" value="Unassembled WGS sequence"/>
</dbReference>
<dbReference type="GO" id="GO:0016491">
    <property type="term" value="F:oxidoreductase activity"/>
    <property type="evidence" value="ECO:0007669"/>
    <property type="project" value="UniProtKB-KW"/>
</dbReference>
<proteinExistence type="inferred from homology"/>
<evidence type="ECO:0000256" key="1">
    <source>
        <dbReference type="ARBA" id="ARBA00001974"/>
    </source>
</evidence>
<organism evidence="8 9">
    <name type="scientific">Ampelomyces quisqualis</name>
    <name type="common">Powdery mildew agent</name>
    <dbReference type="NCBI Taxonomy" id="50730"/>
    <lineage>
        <taxon>Eukaryota</taxon>
        <taxon>Fungi</taxon>
        <taxon>Dikarya</taxon>
        <taxon>Ascomycota</taxon>
        <taxon>Pezizomycotina</taxon>
        <taxon>Dothideomycetes</taxon>
        <taxon>Pleosporomycetidae</taxon>
        <taxon>Pleosporales</taxon>
        <taxon>Pleosporineae</taxon>
        <taxon>Phaeosphaeriaceae</taxon>
        <taxon>Ampelomyces</taxon>
    </lineage>
</organism>
<evidence type="ECO:0000313" key="8">
    <source>
        <dbReference type="EMBL" id="KAF1911050.1"/>
    </source>
</evidence>
<dbReference type="OrthoDB" id="9996127at2759"/>
<evidence type="ECO:0000259" key="7">
    <source>
        <dbReference type="PROSITE" id="PS51387"/>
    </source>
</evidence>
<dbReference type="InterPro" id="IPR016169">
    <property type="entry name" value="FAD-bd_PCMH_sub2"/>
</dbReference>
<dbReference type="InterPro" id="IPR012951">
    <property type="entry name" value="BBE"/>
</dbReference>
<keyword evidence="9" id="KW-1185">Reference proteome</keyword>
<reference evidence="8" key="1">
    <citation type="journal article" date="2020" name="Stud. Mycol.">
        <title>101 Dothideomycetes genomes: a test case for predicting lifestyles and emergence of pathogens.</title>
        <authorList>
            <person name="Haridas S."/>
            <person name="Albert R."/>
            <person name="Binder M."/>
            <person name="Bloem J."/>
            <person name="Labutti K."/>
            <person name="Salamov A."/>
            <person name="Andreopoulos B."/>
            <person name="Baker S."/>
            <person name="Barry K."/>
            <person name="Bills G."/>
            <person name="Bluhm B."/>
            <person name="Cannon C."/>
            <person name="Castanera R."/>
            <person name="Culley D."/>
            <person name="Daum C."/>
            <person name="Ezra D."/>
            <person name="Gonzalez J."/>
            <person name="Henrissat B."/>
            <person name="Kuo A."/>
            <person name="Liang C."/>
            <person name="Lipzen A."/>
            <person name="Lutzoni F."/>
            <person name="Magnuson J."/>
            <person name="Mondo S."/>
            <person name="Nolan M."/>
            <person name="Ohm R."/>
            <person name="Pangilinan J."/>
            <person name="Park H.-J."/>
            <person name="Ramirez L."/>
            <person name="Alfaro M."/>
            <person name="Sun H."/>
            <person name="Tritt A."/>
            <person name="Yoshinaga Y."/>
            <person name="Zwiers L.-H."/>
            <person name="Turgeon B."/>
            <person name="Goodwin S."/>
            <person name="Spatafora J."/>
            <person name="Crous P."/>
            <person name="Grigoriev I."/>
        </authorList>
    </citation>
    <scope>NUCLEOTIDE SEQUENCE</scope>
    <source>
        <strain evidence="8">HMLAC05119</strain>
    </source>
</reference>
<dbReference type="Gene3D" id="3.40.462.20">
    <property type="match status" value="1"/>
</dbReference>
<dbReference type="Pfam" id="PF08031">
    <property type="entry name" value="BBE"/>
    <property type="match status" value="1"/>
</dbReference>
<dbReference type="EMBL" id="ML979146">
    <property type="protein sequence ID" value="KAF1911050.1"/>
    <property type="molecule type" value="Genomic_DNA"/>
</dbReference>
<accession>A0A6A5Q815</accession>
<sequence>MFFSALTVWLLQLYLGLVASKPHKLERAISGLKPQLSSGAVITLPWDKRWDELQIRATSPRLVPHYSVVVEAATESDVQATVALASRFNIPFLAVSGGHGWTSTLDKLPYGIQINLRKLNTTTVNHDGKTATVGGGTLQHEIVRSLFAKGKYTTTGLCECTSVAGPLLGGGHSYLQGQYGYVLDNLVSARVVTASGELVEASSTKNPDLFWALRGAGHNFGIMTSFTMKVYDVASNWTAYSILFASDKVEALFDLVNEFEEPSSKRPAKMALTAAVIRLPPIDPIKPVISFTLVYEGPEHEAAPYAAQFQALGPISTRISNMKYQELYAATHNGLDAQPCVKNNNMVGAGISVPAWDLKGVREAITIFGNLSADPRFSKSTILLENYGMQGVRAVDPSLTSLPLEERQLPGLASPILFWEGEDEQTTQDAHDYVRRIKEALFLGVDKNNGTRHSYLNYANGDESRQELYGYGEKLEKLVRLKKIWDSENRFGFYNSLV</sequence>
<keyword evidence="4" id="KW-0274">FAD</keyword>
<dbReference type="GO" id="GO:0071949">
    <property type="term" value="F:FAD binding"/>
    <property type="evidence" value="ECO:0007669"/>
    <property type="project" value="InterPro"/>
</dbReference>
<keyword evidence="3" id="KW-0285">Flavoprotein</keyword>
<dbReference type="PROSITE" id="PS51387">
    <property type="entry name" value="FAD_PCMH"/>
    <property type="match status" value="1"/>
</dbReference>
<evidence type="ECO:0000313" key="9">
    <source>
        <dbReference type="Proteomes" id="UP000800096"/>
    </source>
</evidence>
<gene>
    <name evidence="8" type="ORF">BDU57DRAFT_485443</name>
</gene>
<dbReference type="AlphaFoldDB" id="A0A6A5Q815"/>
<dbReference type="InterPro" id="IPR016166">
    <property type="entry name" value="FAD-bd_PCMH"/>
</dbReference>
<evidence type="ECO:0000256" key="2">
    <source>
        <dbReference type="ARBA" id="ARBA00005466"/>
    </source>
</evidence>
<name>A0A6A5Q815_AMPQU</name>
<protein>
    <recommendedName>
        <fullName evidence="7">FAD-binding PCMH-type domain-containing protein</fullName>
    </recommendedName>
</protein>
<comment type="similarity">
    <text evidence="2">Belongs to the oxygen-dependent FAD-linked oxidoreductase family.</text>
</comment>
<comment type="cofactor">
    <cofactor evidence="1">
        <name>FAD</name>
        <dbReference type="ChEBI" id="CHEBI:57692"/>
    </cofactor>
</comment>
<evidence type="ECO:0000256" key="4">
    <source>
        <dbReference type="ARBA" id="ARBA00022827"/>
    </source>
</evidence>
<dbReference type="PANTHER" id="PTHR42973:SF9">
    <property type="entry name" value="FAD-BINDING PCMH-TYPE DOMAIN-CONTAINING PROTEIN-RELATED"/>
    <property type="match status" value="1"/>
</dbReference>
<dbReference type="Pfam" id="PF01565">
    <property type="entry name" value="FAD_binding_4"/>
    <property type="match status" value="1"/>
</dbReference>
<evidence type="ECO:0000256" key="3">
    <source>
        <dbReference type="ARBA" id="ARBA00022630"/>
    </source>
</evidence>
<dbReference type="InterPro" id="IPR050416">
    <property type="entry name" value="FAD-linked_Oxidoreductase"/>
</dbReference>
<evidence type="ECO:0000256" key="5">
    <source>
        <dbReference type="ARBA" id="ARBA00023002"/>
    </source>
</evidence>
<keyword evidence="5" id="KW-0560">Oxidoreductase</keyword>
<feature type="chain" id="PRO_5025472474" description="FAD-binding PCMH-type domain-containing protein" evidence="6">
    <location>
        <begin position="21"/>
        <end position="498"/>
    </location>
</feature>
<dbReference type="PANTHER" id="PTHR42973">
    <property type="entry name" value="BINDING OXIDOREDUCTASE, PUTATIVE (AFU_ORTHOLOGUE AFUA_1G17690)-RELATED"/>
    <property type="match status" value="1"/>
</dbReference>
<dbReference type="SUPFAM" id="SSF56176">
    <property type="entry name" value="FAD-binding/transporter-associated domain-like"/>
    <property type="match status" value="1"/>
</dbReference>
<keyword evidence="6" id="KW-0732">Signal</keyword>
<dbReference type="Gene3D" id="3.30.465.10">
    <property type="match status" value="1"/>
</dbReference>
<dbReference type="InterPro" id="IPR006094">
    <property type="entry name" value="Oxid_FAD_bind_N"/>
</dbReference>
<feature type="signal peptide" evidence="6">
    <location>
        <begin position="1"/>
        <end position="20"/>
    </location>
</feature>